<proteinExistence type="predicted"/>
<dbReference type="KEGG" id="serq:CWC46_16015"/>
<reference evidence="2" key="4">
    <citation type="submission" date="2017-11" db="EMBL/GenBank/DDBJ databases">
        <title>Complete genome sequence of Serratia sp. ATCC 39006.</title>
        <authorList>
            <person name="Hampton H.G."/>
            <person name="Jackson S.A."/>
            <person name="Jauregui R."/>
            <person name="Poulter G.T.M."/>
            <person name="Salmond G.P.C."/>
            <person name="Fineran P.C."/>
        </authorList>
    </citation>
    <scope>NUCLEOTIDE SEQUENCE</scope>
    <source>
        <strain evidence="2">ATCC 39006</strain>
    </source>
</reference>
<dbReference type="EMBL" id="CP025084">
    <property type="protein sequence ID" value="AUH05506.1"/>
    <property type="molecule type" value="Genomic_DNA"/>
</dbReference>
<sequence length="70" mass="7885">MAVLNSAFSNVRAYRHIWQTSRKTSHITTGIERMIFTRTVLNSGLPSAFLRFAGVRVSRTSSLNSRTTIL</sequence>
<dbReference type="Proteomes" id="UP000017700">
    <property type="component" value="Chromosome"/>
</dbReference>
<reference evidence="1 4" key="3">
    <citation type="submission" date="2017-11" db="EMBL/GenBank/DDBJ databases">
        <title>Complete genome sequence of Serratia sp. ATCC 39006 LacA.</title>
        <authorList>
            <person name="Hampton H.G."/>
            <person name="Jackson S.A."/>
            <person name="Jauregui R."/>
            <person name="Poulter G.T.M."/>
            <person name="Salmond G.P.C."/>
            <person name="Fineran P.C."/>
        </authorList>
    </citation>
    <scope>NUCLEOTIDE SEQUENCE [LARGE SCALE GENOMIC DNA]</scope>
    <source>
        <strain evidence="1 4">ATCC 39006</strain>
    </source>
</reference>
<dbReference type="KEGG" id="sera:Ser39006_016020"/>
<accession>A0A2I5TLS5</accession>
<reference evidence="2 3" key="1">
    <citation type="journal article" date="2013" name="Genome Announc.">
        <title>Draft genome sequence of Serratia sp. strain ATCC 39006, a model bacterium for analysis of the biosynthesis and regulation of prodigiosin, a carbapenem, and gas vesicles.</title>
        <authorList>
            <person name="Fineran P.C."/>
            <person name="Iglesias Cans M.C."/>
            <person name="Ramsay J.P."/>
            <person name="Wilf N.M."/>
            <person name="Cossyleon D."/>
            <person name="McNeil M.B."/>
            <person name="Williamson N.R."/>
            <person name="Monson R.E."/>
            <person name="Becher S.A."/>
            <person name="Stanton J.A."/>
            <person name="Brugger K."/>
            <person name="Brown S.D."/>
            <person name="Salmond G.P."/>
        </authorList>
    </citation>
    <scope>NUCLEOTIDE SEQUENCE [LARGE SCALE GENOMIC DNA]</scope>
    <source>
        <strain evidence="2">ATCC 39006</strain>
        <strain evidence="3">ATCC 39006 / SC 11482</strain>
    </source>
</reference>
<evidence type="ECO:0000313" key="3">
    <source>
        <dbReference type="Proteomes" id="UP000017700"/>
    </source>
</evidence>
<name>A0A2I5TLS5_SERS3</name>
<evidence type="ECO:0000313" key="1">
    <source>
        <dbReference type="EMBL" id="AUH01185.1"/>
    </source>
</evidence>
<dbReference type="EMBL" id="CP025085">
    <property type="protein sequence ID" value="AUH01185.1"/>
    <property type="molecule type" value="Genomic_DNA"/>
</dbReference>
<protein>
    <submittedName>
        <fullName evidence="2">Uncharacterized protein</fullName>
    </submittedName>
</protein>
<dbReference type="Proteomes" id="UP000233778">
    <property type="component" value="Chromosome"/>
</dbReference>
<dbReference type="AlphaFoldDB" id="A0A2I5TLS5"/>
<gene>
    <name evidence="1" type="ORF">CWC46_16015</name>
    <name evidence="2" type="ORF">Ser39006_016020</name>
</gene>
<evidence type="ECO:0000313" key="4">
    <source>
        <dbReference type="Proteomes" id="UP000233778"/>
    </source>
</evidence>
<reference evidence="2" key="2">
    <citation type="submission" date="2013-09" db="EMBL/GenBank/DDBJ databases">
        <authorList>
            <person name="Wang G."/>
            <person name="Yang Y."/>
            <person name="Su Y."/>
        </authorList>
    </citation>
    <scope>NUCLEOTIDE SEQUENCE</scope>
    <source>
        <strain evidence="2">ATCC 39006</strain>
    </source>
</reference>
<evidence type="ECO:0000313" key="2">
    <source>
        <dbReference type="EMBL" id="AUH05506.1"/>
    </source>
</evidence>
<organism evidence="2 3">
    <name type="scientific">Serratia sp. (strain ATCC 39006)</name>
    <name type="common">Prodigiosinella confusarubida</name>
    <dbReference type="NCBI Taxonomy" id="104623"/>
    <lineage>
        <taxon>Bacteria</taxon>
        <taxon>Pseudomonadati</taxon>
        <taxon>Pseudomonadota</taxon>
        <taxon>Gammaproteobacteria</taxon>
        <taxon>Enterobacterales</taxon>
        <taxon>Pectobacteriaceae</taxon>
        <taxon>Prodigiosinella</taxon>
    </lineage>
</organism>
<keyword evidence="3" id="KW-1185">Reference proteome</keyword>